<protein>
    <submittedName>
        <fullName evidence="2">AAEL004601-PA</fullName>
    </submittedName>
</protein>
<reference evidence="2" key="2">
    <citation type="journal article" date="2007" name="Science">
        <title>Genome sequence of Aedes aegypti, a major arbovirus vector.</title>
        <authorList>
            <person name="Nene V."/>
            <person name="Wortman J.R."/>
            <person name="Lawson D."/>
            <person name="Haas B."/>
            <person name="Kodira C."/>
            <person name="Tu Z.J."/>
            <person name="Loftus B."/>
            <person name="Xi Z."/>
            <person name="Megy K."/>
            <person name="Grabherr M."/>
            <person name="Ren Q."/>
            <person name="Zdobnov E.M."/>
            <person name="Lobo N.F."/>
            <person name="Campbell K.S."/>
            <person name="Brown S.E."/>
            <person name="Bonaldo M.F."/>
            <person name="Zhu J."/>
            <person name="Sinkins S.P."/>
            <person name="Hogenkamp D.G."/>
            <person name="Amedeo P."/>
            <person name="Arensburger P."/>
            <person name="Atkinson P.W."/>
            <person name="Bidwell S."/>
            <person name="Biedler J."/>
            <person name="Birney E."/>
            <person name="Bruggner R.V."/>
            <person name="Costas J."/>
            <person name="Coy M.R."/>
            <person name="Crabtree J."/>
            <person name="Crawford M."/>
            <person name="Debruyn B."/>
            <person name="Decaprio D."/>
            <person name="Eiglmeier K."/>
            <person name="Eisenstadt E."/>
            <person name="El-Dorry H."/>
            <person name="Gelbart W.M."/>
            <person name="Gomes S.L."/>
            <person name="Hammond M."/>
            <person name="Hannick L.I."/>
            <person name="Hogan J.R."/>
            <person name="Holmes M.H."/>
            <person name="Jaffe D."/>
            <person name="Johnston J.S."/>
            <person name="Kennedy R.C."/>
            <person name="Koo H."/>
            <person name="Kravitz S."/>
            <person name="Kriventseva E.V."/>
            <person name="Kulp D."/>
            <person name="Labutti K."/>
            <person name="Lee E."/>
            <person name="Li S."/>
            <person name="Lovin D.D."/>
            <person name="Mao C."/>
            <person name="Mauceli E."/>
            <person name="Menck C.F."/>
            <person name="Miller J.R."/>
            <person name="Montgomery P."/>
            <person name="Mori A."/>
            <person name="Nascimento A.L."/>
            <person name="Naveira H.F."/>
            <person name="Nusbaum C."/>
            <person name="O'leary S."/>
            <person name="Orvis J."/>
            <person name="Pertea M."/>
            <person name="Quesneville H."/>
            <person name="Reidenbach K.R."/>
            <person name="Rogers Y.H."/>
            <person name="Roth C.W."/>
            <person name="Schneider J.R."/>
            <person name="Schatz M."/>
            <person name="Shumway M."/>
            <person name="Stanke M."/>
            <person name="Stinson E.O."/>
            <person name="Tubio J.M."/>
            <person name="Vanzee J.P."/>
            <person name="Verjovski-Almeida S."/>
            <person name="Werner D."/>
            <person name="White O."/>
            <person name="Wyder S."/>
            <person name="Zeng Q."/>
            <person name="Zhao Q."/>
            <person name="Zhao Y."/>
            <person name="Hill C.A."/>
            <person name="Raikhel A.S."/>
            <person name="Soares M.B."/>
            <person name="Knudson D.L."/>
            <person name="Lee N.H."/>
            <person name="Galagan J."/>
            <person name="Salzberg S.L."/>
            <person name="Paulsen I.T."/>
            <person name="Dimopoulos G."/>
            <person name="Collins F.H."/>
            <person name="Birren B."/>
            <person name="Fraser-Liggett C.M."/>
            <person name="Severson D.W."/>
        </authorList>
    </citation>
    <scope>NUCLEOTIDE SEQUENCE [LARGE SCALE GENOMIC DNA]</scope>
    <source>
        <strain evidence="2">Liverpool</strain>
    </source>
</reference>
<dbReference type="EMBL" id="CH477310">
    <property type="protein sequence ID" value="EAT43949.1"/>
    <property type="molecule type" value="Genomic_DNA"/>
</dbReference>
<dbReference type="PaxDb" id="7159-AAEL004601-PA"/>
<name>Q17CC6_AEDAE</name>
<feature type="domain" description="DUF4806" evidence="1">
    <location>
        <begin position="91"/>
        <end position="174"/>
    </location>
</feature>
<dbReference type="Proteomes" id="UP000682892">
    <property type="component" value="Chromosome 1"/>
</dbReference>
<dbReference type="PhylomeDB" id="Q17CC6"/>
<reference evidence="2" key="3">
    <citation type="submission" date="2012-09" db="EMBL/GenBank/DDBJ databases">
        <authorList>
            <consortium name="VectorBase"/>
        </authorList>
    </citation>
    <scope>NUCLEOTIDE SEQUENCE</scope>
    <source>
        <strain evidence="2">Liverpool</strain>
    </source>
</reference>
<evidence type="ECO:0000259" key="1">
    <source>
        <dbReference type="Pfam" id="PF16064"/>
    </source>
</evidence>
<dbReference type="OMA" id="NSERKPM"/>
<dbReference type="HOGENOM" id="CLU_1267828_0_0_1"/>
<reference evidence="2" key="1">
    <citation type="submission" date="2005-10" db="EMBL/GenBank/DDBJ databases">
        <authorList>
            <person name="Loftus B.J."/>
            <person name="Nene V.M."/>
            <person name="Hannick L.I."/>
            <person name="Bidwell S."/>
            <person name="Haas B."/>
            <person name="Amedeo P."/>
            <person name="Orvis J."/>
            <person name="Wortman J.R."/>
            <person name="White O.R."/>
            <person name="Salzberg S."/>
            <person name="Shumway M."/>
            <person name="Koo H."/>
            <person name="Zhao Y."/>
            <person name="Holmes M."/>
            <person name="Miller J."/>
            <person name="Schatz M."/>
            <person name="Pop M."/>
            <person name="Pai G."/>
            <person name="Utterback T."/>
            <person name="Rogers Y.-H."/>
            <person name="Kravitz S."/>
            <person name="Fraser C.M."/>
        </authorList>
    </citation>
    <scope>NUCLEOTIDE SEQUENCE</scope>
    <source>
        <strain evidence="2">Liverpool</strain>
    </source>
</reference>
<dbReference type="VEuPathDB" id="VectorBase:AAEL010576"/>
<organism evidence="2 3">
    <name type="scientific">Aedes aegypti</name>
    <name type="common">Yellowfever mosquito</name>
    <name type="synonym">Culex aegypti</name>
    <dbReference type="NCBI Taxonomy" id="7159"/>
    <lineage>
        <taxon>Eukaryota</taxon>
        <taxon>Metazoa</taxon>
        <taxon>Ecdysozoa</taxon>
        <taxon>Arthropoda</taxon>
        <taxon>Hexapoda</taxon>
        <taxon>Insecta</taxon>
        <taxon>Pterygota</taxon>
        <taxon>Neoptera</taxon>
        <taxon>Endopterygota</taxon>
        <taxon>Diptera</taxon>
        <taxon>Nematocera</taxon>
        <taxon>Culicoidea</taxon>
        <taxon>Culicidae</taxon>
        <taxon>Culicinae</taxon>
        <taxon>Aedini</taxon>
        <taxon>Aedes</taxon>
        <taxon>Stegomyia</taxon>
    </lineage>
</organism>
<evidence type="ECO:0000313" key="3">
    <source>
        <dbReference type="Proteomes" id="UP000682892"/>
    </source>
</evidence>
<evidence type="ECO:0000313" key="2">
    <source>
        <dbReference type="EMBL" id="EAT43949.1"/>
    </source>
</evidence>
<accession>Q17CC6</accession>
<dbReference type="AlphaFoldDB" id="Q17CC6"/>
<proteinExistence type="predicted"/>
<dbReference type="Pfam" id="PF16064">
    <property type="entry name" value="DUF4806"/>
    <property type="match status" value="2"/>
</dbReference>
<gene>
    <name evidence="2" type="ORF">AaeL_AAEL004601</name>
</gene>
<feature type="domain" description="DUF4806" evidence="1">
    <location>
        <begin position="1"/>
        <end position="71"/>
    </location>
</feature>
<dbReference type="InterPro" id="IPR032071">
    <property type="entry name" value="DUF4806"/>
</dbReference>
<sequence length="218" mass="25654">MIRTDPNMRRKYIKFLRRIKTPRQSVDDAFGKICTDDAIFRHFSWTSQKTSHPLMQRESLQQYAIFTDCMIAEGSRRPSNRAITSYSAAWFNFPITSEQAIEDLEITVRCCRKSRQEYVEFLRKKLTGNKTVFAIFQHIFTYQSIVGYCWTKRSNSERKPMQEYEIFTSCMLDAWGCKGVTEESLAENMRHVVRNANIAKRKLKIRMKRKIVSGGCKD</sequence>